<dbReference type="PROSITE" id="PS00061">
    <property type="entry name" value="ADH_SHORT"/>
    <property type="match status" value="1"/>
</dbReference>
<dbReference type="SUPFAM" id="SSF51735">
    <property type="entry name" value="NAD(P)-binding Rossmann-fold domains"/>
    <property type="match status" value="1"/>
</dbReference>
<evidence type="ECO:0000313" key="3">
    <source>
        <dbReference type="EMBL" id="GAG84901.1"/>
    </source>
</evidence>
<dbReference type="PRINTS" id="PR00081">
    <property type="entry name" value="GDHRDH"/>
</dbReference>
<dbReference type="PANTHER" id="PTHR43008:SF4">
    <property type="entry name" value="CHAIN DEHYDROGENASE, PUTATIVE (AFU_ORTHOLOGUE AFUA_4G08710)-RELATED"/>
    <property type="match status" value="1"/>
</dbReference>
<evidence type="ECO:0008006" key="4">
    <source>
        <dbReference type="Google" id="ProtNLM"/>
    </source>
</evidence>
<dbReference type="InterPro" id="IPR020904">
    <property type="entry name" value="Sc_DH/Rdtase_CS"/>
</dbReference>
<feature type="non-terminal residue" evidence="3">
    <location>
        <position position="209"/>
    </location>
</feature>
<evidence type="ECO:0000256" key="1">
    <source>
        <dbReference type="ARBA" id="ARBA00006484"/>
    </source>
</evidence>
<comment type="caution">
    <text evidence="3">The sequence shown here is derived from an EMBL/GenBank/DDBJ whole genome shotgun (WGS) entry which is preliminary data.</text>
</comment>
<dbReference type="EMBL" id="BART01018018">
    <property type="protein sequence ID" value="GAG84901.1"/>
    <property type="molecule type" value="Genomic_DNA"/>
</dbReference>
<dbReference type="Gene3D" id="3.40.50.720">
    <property type="entry name" value="NAD(P)-binding Rossmann-like Domain"/>
    <property type="match status" value="1"/>
</dbReference>
<accession>X1CL11</accession>
<dbReference type="CDD" id="cd05233">
    <property type="entry name" value="SDR_c"/>
    <property type="match status" value="1"/>
</dbReference>
<dbReference type="InterPro" id="IPR036291">
    <property type="entry name" value="NAD(P)-bd_dom_sf"/>
</dbReference>
<organism evidence="3">
    <name type="scientific">marine sediment metagenome</name>
    <dbReference type="NCBI Taxonomy" id="412755"/>
    <lineage>
        <taxon>unclassified sequences</taxon>
        <taxon>metagenomes</taxon>
        <taxon>ecological metagenomes</taxon>
    </lineage>
</organism>
<sequence length="209" mass="23276">MLGIYKDLEEKRIVITGGASGIGFATAERFINEKSKVVIIDWNQDELKKAESRIPKLVGGVYADVSNPKDVEKAFKKIDELLGGIDILISNAGISFRNPFLKIDYEQWSKVLRVNLDGMFLCAKEAIKRMKKQRSGVVLLTASNNGMEGCSYYADYNSSKAGVMLLAKTLALEFAPWLRVNAICPGYVLTPMQKAEYTPEMLEKLNAKI</sequence>
<dbReference type="PRINTS" id="PR00080">
    <property type="entry name" value="SDRFAMILY"/>
</dbReference>
<proteinExistence type="inferred from homology"/>
<comment type="similarity">
    <text evidence="1">Belongs to the short-chain dehydrogenases/reductases (SDR) family.</text>
</comment>
<gene>
    <name evidence="3" type="ORF">S01H4_34107</name>
</gene>
<dbReference type="InterPro" id="IPR002347">
    <property type="entry name" value="SDR_fam"/>
</dbReference>
<dbReference type="FunFam" id="3.40.50.720:FF:000084">
    <property type="entry name" value="Short-chain dehydrogenase reductase"/>
    <property type="match status" value="1"/>
</dbReference>
<name>X1CL11_9ZZZZ</name>
<dbReference type="GO" id="GO:0050664">
    <property type="term" value="F:oxidoreductase activity, acting on NAD(P)H, oxygen as acceptor"/>
    <property type="evidence" value="ECO:0007669"/>
    <property type="project" value="TreeGrafter"/>
</dbReference>
<protein>
    <recommendedName>
        <fullName evidence="4">Oxidoreductase</fullName>
    </recommendedName>
</protein>
<dbReference type="Pfam" id="PF00106">
    <property type="entry name" value="adh_short"/>
    <property type="match status" value="1"/>
</dbReference>
<keyword evidence="2" id="KW-0560">Oxidoreductase</keyword>
<dbReference type="PANTHER" id="PTHR43008">
    <property type="entry name" value="BENZIL REDUCTASE"/>
    <property type="match status" value="1"/>
</dbReference>
<dbReference type="AlphaFoldDB" id="X1CL11"/>
<evidence type="ECO:0000256" key="2">
    <source>
        <dbReference type="ARBA" id="ARBA00023002"/>
    </source>
</evidence>
<reference evidence="3" key="1">
    <citation type="journal article" date="2014" name="Front. Microbiol.">
        <title>High frequency of phylogenetically diverse reductive dehalogenase-homologous genes in deep subseafloor sedimentary metagenomes.</title>
        <authorList>
            <person name="Kawai M."/>
            <person name="Futagami T."/>
            <person name="Toyoda A."/>
            <person name="Takaki Y."/>
            <person name="Nishi S."/>
            <person name="Hori S."/>
            <person name="Arai W."/>
            <person name="Tsubouchi T."/>
            <person name="Morono Y."/>
            <person name="Uchiyama I."/>
            <person name="Ito T."/>
            <person name="Fujiyama A."/>
            <person name="Inagaki F."/>
            <person name="Takami H."/>
        </authorList>
    </citation>
    <scope>NUCLEOTIDE SEQUENCE</scope>
    <source>
        <strain evidence="3">Expedition CK06-06</strain>
    </source>
</reference>